<name>A0A443PT18_9MAGN</name>
<reference evidence="3 4" key="1">
    <citation type="journal article" date="2019" name="Nat. Plants">
        <title>Stout camphor tree genome fills gaps in understanding of flowering plant genome evolution.</title>
        <authorList>
            <person name="Chaw S.M."/>
            <person name="Liu Y.C."/>
            <person name="Wu Y.W."/>
            <person name="Wang H.Y."/>
            <person name="Lin C.I."/>
            <person name="Wu C.S."/>
            <person name="Ke H.M."/>
            <person name="Chang L.Y."/>
            <person name="Hsu C.Y."/>
            <person name="Yang H.T."/>
            <person name="Sudianto E."/>
            <person name="Hsu M.H."/>
            <person name="Wu K.P."/>
            <person name="Wang L.N."/>
            <person name="Leebens-Mack J.H."/>
            <person name="Tsai I.J."/>
        </authorList>
    </citation>
    <scope>NUCLEOTIDE SEQUENCE [LARGE SCALE GENOMIC DNA]</scope>
    <source>
        <strain evidence="4">cv. Chaw 1501</strain>
        <tissue evidence="3">Young leaves</tissue>
    </source>
</reference>
<protein>
    <submittedName>
        <fullName evidence="3">DUF220 domain-containing protein</fullName>
    </submittedName>
</protein>
<sequence>MDDTKTRISSDIHVDKTNGHSATSNPAFNLLLEVPQRLQNFLKTHFKGSMKNEAKTDIANLVLSKEKESYSALEVSLEKQLDAWKKNPTWVDEVPEIKVNVPKGSLCNLNVKFKVGLPPDAIYNIVIDPDNRRVFKNIKEVISRRVLVDEGLRQIVEVEQAAIWRFLWWSGTISVHVLVDQNRRDHSVRFKQGKTGFMKRFEGCWNVEPLFVDEQLCFPYKPETWADYDSCTGGKGRIGSIVKLEQLIQPALLPPPPFSWYLRGITARTTEMLIHDLLAETARIRGAANYDSSNRELTLSSDPNVGSPVRSAIDIKERWRQRRSKHRRRRSLVMLGKAGLPA</sequence>
<dbReference type="PANTHER" id="PTHR31385">
    <property type="entry name" value="PUTATIVE (DUF220)-RELATED"/>
    <property type="match status" value="1"/>
</dbReference>
<dbReference type="Pfam" id="PF02713">
    <property type="entry name" value="DUF220"/>
    <property type="match status" value="1"/>
</dbReference>
<feature type="compositionally biased region" description="Basic and acidic residues" evidence="1">
    <location>
        <begin position="1"/>
        <end position="18"/>
    </location>
</feature>
<evidence type="ECO:0000259" key="2">
    <source>
        <dbReference type="Pfam" id="PF02713"/>
    </source>
</evidence>
<evidence type="ECO:0000256" key="1">
    <source>
        <dbReference type="SAM" id="MobiDB-lite"/>
    </source>
</evidence>
<dbReference type="AlphaFoldDB" id="A0A443PT18"/>
<proteinExistence type="predicted"/>
<dbReference type="STRING" id="337451.A0A443PT18"/>
<dbReference type="PANTHER" id="PTHR31385:SF1">
    <property type="entry name" value="PUTATIVE (DUF220)-RELATED"/>
    <property type="match status" value="1"/>
</dbReference>
<organism evidence="3 4">
    <name type="scientific">Cinnamomum micranthum f. kanehirae</name>
    <dbReference type="NCBI Taxonomy" id="337451"/>
    <lineage>
        <taxon>Eukaryota</taxon>
        <taxon>Viridiplantae</taxon>
        <taxon>Streptophyta</taxon>
        <taxon>Embryophyta</taxon>
        <taxon>Tracheophyta</taxon>
        <taxon>Spermatophyta</taxon>
        <taxon>Magnoliopsida</taxon>
        <taxon>Magnoliidae</taxon>
        <taxon>Laurales</taxon>
        <taxon>Lauraceae</taxon>
        <taxon>Cinnamomum</taxon>
    </lineage>
</organism>
<dbReference type="SUPFAM" id="SSF55961">
    <property type="entry name" value="Bet v1-like"/>
    <property type="match status" value="1"/>
</dbReference>
<accession>A0A443PT18</accession>
<dbReference type="OrthoDB" id="530906at2759"/>
<evidence type="ECO:0000313" key="4">
    <source>
        <dbReference type="Proteomes" id="UP000283530"/>
    </source>
</evidence>
<dbReference type="EMBL" id="QPKB01000010">
    <property type="protein sequence ID" value="RWR93934.1"/>
    <property type="molecule type" value="Genomic_DNA"/>
</dbReference>
<comment type="caution">
    <text evidence="3">The sequence shown here is derived from an EMBL/GenBank/DDBJ whole genome shotgun (WGS) entry which is preliminary data.</text>
</comment>
<dbReference type="Proteomes" id="UP000283530">
    <property type="component" value="Unassembled WGS sequence"/>
</dbReference>
<gene>
    <name evidence="3" type="ORF">CKAN_02321100</name>
</gene>
<dbReference type="InterPro" id="IPR003863">
    <property type="entry name" value="DUF220"/>
</dbReference>
<feature type="region of interest" description="Disordered" evidence="1">
    <location>
        <begin position="1"/>
        <end position="20"/>
    </location>
</feature>
<evidence type="ECO:0000313" key="3">
    <source>
        <dbReference type="EMBL" id="RWR93934.1"/>
    </source>
</evidence>
<keyword evidence="4" id="KW-1185">Reference proteome</keyword>
<feature type="domain" description="DUF220" evidence="2">
    <location>
        <begin position="170"/>
        <end position="240"/>
    </location>
</feature>